<organism evidence="2 3">
    <name type="scientific">Pleurodeles waltl</name>
    <name type="common">Iberian ribbed newt</name>
    <dbReference type="NCBI Taxonomy" id="8319"/>
    <lineage>
        <taxon>Eukaryota</taxon>
        <taxon>Metazoa</taxon>
        <taxon>Chordata</taxon>
        <taxon>Craniata</taxon>
        <taxon>Vertebrata</taxon>
        <taxon>Euteleostomi</taxon>
        <taxon>Amphibia</taxon>
        <taxon>Batrachia</taxon>
        <taxon>Caudata</taxon>
        <taxon>Salamandroidea</taxon>
        <taxon>Salamandridae</taxon>
        <taxon>Pleurodelinae</taxon>
        <taxon>Pleurodeles</taxon>
    </lineage>
</organism>
<accession>A0AAV7SSQ3</accession>
<sequence>MSATRTRLEDRAAKQIGAACSVIRSRRLGPGRITKARSRCRDPGVCAGTDRGPAGGCPARAGPAETSRSQPCSIQCSLRRCAPARAAPVPVEAPDGHPWERPEDSSHTRDLRNLKQVLPPARKTGRLCNFIGRSHNWRPPFWVFQTSVGPRFCGPEVPISPAKRTKLFERPPQTGCIPSALSGRI</sequence>
<keyword evidence="3" id="KW-1185">Reference proteome</keyword>
<dbReference type="AlphaFoldDB" id="A0AAV7SSQ3"/>
<reference evidence="2" key="1">
    <citation type="journal article" date="2022" name="bioRxiv">
        <title>Sequencing and chromosome-scale assembly of the giantPleurodeles waltlgenome.</title>
        <authorList>
            <person name="Brown T."/>
            <person name="Elewa A."/>
            <person name="Iarovenko S."/>
            <person name="Subramanian E."/>
            <person name="Araus A.J."/>
            <person name="Petzold A."/>
            <person name="Susuki M."/>
            <person name="Suzuki K.-i.T."/>
            <person name="Hayashi T."/>
            <person name="Toyoda A."/>
            <person name="Oliveira C."/>
            <person name="Osipova E."/>
            <person name="Leigh N.D."/>
            <person name="Simon A."/>
            <person name="Yun M.H."/>
        </authorList>
    </citation>
    <scope>NUCLEOTIDE SEQUENCE</scope>
    <source>
        <strain evidence="2">20211129_DDA</strain>
        <tissue evidence="2">Liver</tissue>
    </source>
</reference>
<evidence type="ECO:0000313" key="2">
    <source>
        <dbReference type="EMBL" id="KAJ1167120.1"/>
    </source>
</evidence>
<gene>
    <name evidence="2" type="ORF">NDU88_007513</name>
</gene>
<feature type="region of interest" description="Disordered" evidence="1">
    <location>
        <begin position="89"/>
        <end position="108"/>
    </location>
</feature>
<feature type="compositionally biased region" description="Basic and acidic residues" evidence="1">
    <location>
        <begin position="94"/>
        <end position="108"/>
    </location>
</feature>
<dbReference type="Proteomes" id="UP001066276">
    <property type="component" value="Chromosome 4_2"/>
</dbReference>
<dbReference type="EMBL" id="JANPWB010000008">
    <property type="protein sequence ID" value="KAJ1167120.1"/>
    <property type="molecule type" value="Genomic_DNA"/>
</dbReference>
<evidence type="ECO:0000256" key="1">
    <source>
        <dbReference type="SAM" id="MobiDB-lite"/>
    </source>
</evidence>
<protein>
    <submittedName>
        <fullName evidence="2">Uncharacterized protein</fullName>
    </submittedName>
</protein>
<feature type="region of interest" description="Disordered" evidence="1">
    <location>
        <begin position="34"/>
        <end position="68"/>
    </location>
</feature>
<comment type="caution">
    <text evidence="2">The sequence shown here is derived from an EMBL/GenBank/DDBJ whole genome shotgun (WGS) entry which is preliminary data.</text>
</comment>
<proteinExistence type="predicted"/>
<name>A0AAV7SSQ3_PLEWA</name>
<evidence type="ECO:0000313" key="3">
    <source>
        <dbReference type="Proteomes" id="UP001066276"/>
    </source>
</evidence>